<keyword evidence="2" id="KW-0472">Membrane</keyword>
<organism evidence="3 4">
    <name type="scientific">Schistosoma margrebowiei</name>
    <dbReference type="NCBI Taxonomy" id="48269"/>
    <lineage>
        <taxon>Eukaryota</taxon>
        <taxon>Metazoa</taxon>
        <taxon>Spiralia</taxon>
        <taxon>Lophotrochozoa</taxon>
        <taxon>Platyhelminthes</taxon>
        <taxon>Trematoda</taxon>
        <taxon>Digenea</taxon>
        <taxon>Strigeidida</taxon>
        <taxon>Schistosomatoidea</taxon>
        <taxon>Schistosomatidae</taxon>
        <taxon>Schistosoma</taxon>
    </lineage>
</organism>
<gene>
    <name evidence="3" type="ORF">SMRZ_LOCUS222</name>
</gene>
<protein>
    <submittedName>
        <fullName evidence="3">Uncharacterized protein</fullName>
    </submittedName>
</protein>
<accession>A0A183L8U7</accession>
<feature type="transmembrane region" description="Helical" evidence="2">
    <location>
        <begin position="209"/>
        <end position="232"/>
    </location>
</feature>
<proteinExistence type="predicted"/>
<dbReference type="EMBL" id="UZAI01000037">
    <property type="protein sequence ID" value="VDO47132.1"/>
    <property type="molecule type" value="Genomic_DNA"/>
</dbReference>
<sequence>MDDLYPKLSTYEFDYTTDINKKMRVPEKLSYDSDNSATLSEGHDVSFRNYPVADLSAKLNYTYFTVLDAKRSSEYALGYSPDLLKNSDIRSKLVCNAQAQASSQSSDGLAKANASAGVFCETSSHRAQERIRVSRSSSTGNNEHVSVDNRLIRLEKRISHLEFQQSLMKGGLTVYILYRIIRWIIKNSMMVTSNEDDTKREKLVERVRTSVIVFWILSIIFLIIGITVLSMYHNLNDSSQYAGTIAGTFFLVFSIPLIICSGFLTSALLIIQESIQDERDYRCRDPEFYKDIPYPRQPFKPVPTSSSLPTPYPSAPIPQFENFSKPSLSPIPYRIPSPPSYHSAVTLTN</sequence>
<evidence type="ECO:0000256" key="1">
    <source>
        <dbReference type="SAM" id="MobiDB-lite"/>
    </source>
</evidence>
<evidence type="ECO:0000256" key="2">
    <source>
        <dbReference type="SAM" id="Phobius"/>
    </source>
</evidence>
<keyword evidence="2" id="KW-0812">Transmembrane</keyword>
<dbReference type="STRING" id="48269.A0A183L8U7"/>
<keyword evidence="4" id="KW-1185">Reference proteome</keyword>
<dbReference type="Proteomes" id="UP000277204">
    <property type="component" value="Unassembled WGS sequence"/>
</dbReference>
<feature type="transmembrane region" description="Helical" evidence="2">
    <location>
        <begin position="244"/>
        <end position="271"/>
    </location>
</feature>
<keyword evidence="2" id="KW-1133">Transmembrane helix</keyword>
<dbReference type="AlphaFoldDB" id="A0A183L8U7"/>
<reference evidence="3 4" key="1">
    <citation type="submission" date="2018-11" db="EMBL/GenBank/DDBJ databases">
        <authorList>
            <consortium name="Pathogen Informatics"/>
        </authorList>
    </citation>
    <scope>NUCLEOTIDE SEQUENCE [LARGE SCALE GENOMIC DNA]</scope>
    <source>
        <strain evidence="3 4">Zambia</strain>
    </source>
</reference>
<evidence type="ECO:0000313" key="4">
    <source>
        <dbReference type="Proteomes" id="UP000277204"/>
    </source>
</evidence>
<name>A0A183L8U7_9TREM</name>
<feature type="region of interest" description="Disordered" evidence="1">
    <location>
        <begin position="302"/>
        <end position="323"/>
    </location>
</feature>
<evidence type="ECO:0000313" key="3">
    <source>
        <dbReference type="EMBL" id="VDO47132.1"/>
    </source>
</evidence>